<evidence type="ECO:0000313" key="2">
    <source>
        <dbReference type="Proteomes" id="UP000003793"/>
    </source>
</evidence>
<reference evidence="1 2" key="1">
    <citation type="submission" date="2009-02" db="EMBL/GenBank/DDBJ databases">
        <authorList>
            <person name="Fulton L."/>
            <person name="Clifton S."/>
            <person name="Fulton B."/>
            <person name="Xu J."/>
            <person name="Minx P."/>
            <person name="Pepin K.H."/>
            <person name="Johnson M."/>
            <person name="Bhonagiri V."/>
            <person name="Nash W.E."/>
            <person name="Mardis E.R."/>
            <person name="Wilson R.K."/>
        </authorList>
    </citation>
    <scope>NUCLEOTIDE SEQUENCE [LARGE SCALE GENOMIC DNA]</scope>
    <source>
        <strain evidence="1 2">ATCC 27758</strain>
    </source>
</reference>
<organism evidence="1 2">
    <name type="scientific">Coprococcus comes ATCC 27758</name>
    <dbReference type="NCBI Taxonomy" id="470146"/>
    <lineage>
        <taxon>Bacteria</taxon>
        <taxon>Bacillati</taxon>
        <taxon>Bacillota</taxon>
        <taxon>Clostridia</taxon>
        <taxon>Lachnospirales</taxon>
        <taxon>Lachnospiraceae</taxon>
        <taxon>Coprococcus</taxon>
    </lineage>
</organism>
<accession>C0BAM8</accession>
<dbReference type="HOGENOM" id="CLU_3268597_0_0_9"/>
<dbReference type="AlphaFoldDB" id="C0BAM8"/>
<dbReference type="EMBL" id="ABVR01000041">
    <property type="protein sequence ID" value="EEG89152.1"/>
    <property type="molecule type" value="Genomic_DNA"/>
</dbReference>
<evidence type="ECO:0000313" key="1">
    <source>
        <dbReference type="EMBL" id="EEG89152.1"/>
    </source>
</evidence>
<protein>
    <submittedName>
        <fullName evidence="1">Uncharacterized protein</fullName>
    </submittedName>
</protein>
<gene>
    <name evidence="1" type="ORF">COPCOM_02131</name>
</gene>
<proteinExistence type="predicted"/>
<name>C0BAM8_9FIRM</name>
<reference evidence="1 2" key="2">
    <citation type="submission" date="2009-03" db="EMBL/GenBank/DDBJ databases">
        <title>Draft genome sequence of Coprococcus comes (ATCC 27758).</title>
        <authorList>
            <person name="Sudarsanam P."/>
            <person name="Ley R."/>
            <person name="Guruge J."/>
            <person name="Turnbaugh P.J."/>
            <person name="Mahowald M."/>
            <person name="Liep D."/>
            <person name="Gordon J."/>
        </authorList>
    </citation>
    <scope>NUCLEOTIDE SEQUENCE [LARGE SCALE GENOMIC DNA]</scope>
    <source>
        <strain evidence="1 2">ATCC 27758</strain>
    </source>
</reference>
<comment type="caution">
    <text evidence="1">The sequence shown here is derived from an EMBL/GenBank/DDBJ whole genome shotgun (WGS) entry which is preliminary data.</text>
</comment>
<dbReference type="Proteomes" id="UP000003793">
    <property type="component" value="Unassembled WGS sequence"/>
</dbReference>
<sequence>MRGADEVIEFHHTAYSKAIFLEKVQLKLPNSWLENRQECTI</sequence>